<comment type="caution">
    <text evidence="4">The sequence shown here is derived from an EMBL/GenBank/DDBJ whole genome shotgun (WGS) entry which is preliminary data.</text>
</comment>
<dbReference type="CDD" id="cd01285">
    <property type="entry name" value="nucleoside_deaminase"/>
    <property type="match status" value="1"/>
</dbReference>
<evidence type="ECO:0000313" key="5">
    <source>
        <dbReference type="Proteomes" id="UP001445076"/>
    </source>
</evidence>
<dbReference type="SUPFAM" id="SSF53927">
    <property type="entry name" value="Cytidine deaminase-like"/>
    <property type="match status" value="1"/>
</dbReference>
<dbReference type="Gene3D" id="3.40.140.10">
    <property type="entry name" value="Cytidine Deaminase, domain 2"/>
    <property type="match status" value="1"/>
</dbReference>
<dbReference type="PANTHER" id="PTHR11079">
    <property type="entry name" value="CYTOSINE DEAMINASE FAMILY MEMBER"/>
    <property type="match status" value="1"/>
</dbReference>
<dbReference type="AlphaFoldDB" id="A0AAW0WL39"/>
<name>A0AAW0WL39_CHEQU</name>
<dbReference type="GO" id="GO:0005737">
    <property type="term" value="C:cytoplasm"/>
    <property type="evidence" value="ECO:0007669"/>
    <property type="project" value="TreeGrafter"/>
</dbReference>
<evidence type="ECO:0000256" key="2">
    <source>
        <dbReference type="ARBA" id="ARBA00038160"/>
    </source>
</evidence>
<dbReference type="Pfam" id="PF14437">
    <property type="entry name" value="MafB19-deam"/>
    <property type="match status" value="1"/>
</dbReference>
<dbReference type="PROSITE" id="PS51747">
    <property type="entry name" value="CYT_DCMP_DEAMINASES_2"/>
    <property type="match status" value="1"/>
</dbReference>
<dbReference type="GO" id="GO:0005634">
    <property type="term" value="C:nucleus"/>
    <property type="evidence" value="ECO:0007669"/>
    <property type="project" value="TreeGrafter"/>
</dbReference>
<organism evidence="4 5">
    <name type="scientific">Cherax quadricarinatus</name>
    <name type="common">Australian red claw crayfish</name>
    <dbReference type="NCBI Taxonomy" id="27406"/>
    <lineage>
        <taxon>Eukaryota</taxon>
        <taxon>Metazoa</taxon>
        <taxon>Ecdysozoa</taxon>
        <taxon>Arthropoda</taxon>
        <taxon>Crustacea</taxon>
        <taxon>Multicrustacea</taxon>
        <taxon>Malacostraca</taxon>
        <taxon>Eumalacostraca</taxon>
        <taxon>Eucarida</taxon>
        <taxon>Decapoda</taxon>
        <taxon>Pleocyemata</taxon>
        <taxon>Astacidea</taxon>
        <taxon>Parastacoidea</taxon>
        <taxon>Parastacidae</taxon>
        <taxon>Cherax</taxon>
    </lineage>
</organism>
<keyword evidence="1" id="KW-0819">tRNA processing</keyword>
<dbReference type="GO" id="GO:0002100">
    <property type="term" value="P:tRNA wobble adenosine to inosine editing"/>
    <property type="evidence" value="ECO:0007669"/>
    <property type="project" value="InterPro"/>
</dbReference>
<evidence type="ECO:0000259" key="3">
    <source>
        <dbReference type="PROSITE" id="PS51747"/>
    </source>
</evidence>
<dbReference type="EMBL" id="JARKIK010000073">
    <property type="protein sequence ID" value="KAK8727975.1"/>
    <property type="molecule type" value="Genomic_DNA"/>
</dbReference>
<dbReference type="GO" id="GO:0052717">
    <property type="term" value="F:tRNA-specific adenosine-34 deaminase activity"/>
    <property type="evidence" value="ECO:0007669"/>
    <property type="project" value="UniProtKB-EC"/>
</dbReference>
<evidence type="ECO:0000313" key="4">
    <source>
        <dbReference type="EMBL" id="KAK8727975.1"/>
    </source>
</evidence>
<proteinExistence type="inferred from homology"/>
<dbReference type="InterPro" id="IPR002125">
    <property type="entry name" value="CMP_dCMP_dom"/>
</dbReference>
<evidence type="ECO:0000256" key="1">
    <source>
        <dbReference type="ARBA" id="ARBA00022694"/>
    </source>
</evidence>
<dbReference type="Proteomes" id="UP001445076">
    <property type="component" value="Unassembled WGS sequence"/>
</dbReference>
<gene>
    <name evidence="4" type="ORF">OTU49_009325</name>
</gene>
<keyword evidence="5" id="KW-1185">Reference proteome</keyword>
<accession>A0AAW0WL39</accession>
<protein>
    <recommendedName>
        <fullName evidence="3">CMP/dCMP-type deaminase domain-containing protein</fullName>
    </recommendedName>
</protein>
<sequence length="470" mass="52631">MAGSRDFAVLDLQNNSDDLGVDLQFQDFGEARTQPAIVSSSSSQHEQTIHFSEFPDSATDENEQEKIGPMIKRQKKDGHSTPLLPLHPAEVHVAAILPEGVHGLVNLTQVVVLQVKEKQYTSRAVKDLSQKLPVSSLSHLKRVRRIPTVRNESECQKSDLVTVKPDKMFVYLSFVEEFGILCFKEFGDDNIMPVSSEDAARVIAILNEKKVDLSLFSNKVFVSRVARYAPKVREMYDKVAPLWPCSFHEDSYLTRLSSDDFFSQEKVNMIVKHMNKAIELGYKANEEGNPAVGVVMVDHQSGQVVSAAKDSRLIHPLQHAVMVAIDYIAYRQGGGVWVHNNLPLIEESLYGPCGINDIYTSTSNIELGQVVENIGCIEEFRSNSLEDLKTRNAEEIGMNSMTTYICTGIDVYITHEPCMMCAMALLHSRVHRIFYCCPDLQLGALGSITKLHTLPGINHRYEVFMVTPTK</sequence>
<dbReference type="InterPro" id="IPR016193">
    <property type="entry name" value="Cytidine_deaminase-like"/>
</dbReference>
<dbReference type="PANTHER" id="PTHR11079:SF156">
    <property type="entry name" value="INACTIVE TRNA-SPECIFIC ADENOSINE DEAMINASE-LIKE PROTEIN 3-RELATED"/>
    <property type="match status" value="1"/>
</dbReference>
<comment type="similarity">
    <text evidence="2">Belongs to the cytidine and deoxycytidylate deaminase family. ADAT3 subfamily.</text>
</comment>
<reference evidence="4 5" key="1">
    <citation type="journal article" date="2024" name="BMC Genomics">
        <title>Genome assembly of redclaw crayfish (Cherax quadricarinatus) provides insights into its immune adaptation and hypoxia tolerance.</title>
        <authorList>
            <person name="Liu Z."/>
            <person name="Zheng J."/>
            <person name="Li H."/>
            <person name="Fang K."/>
            <person name="Wang S."/>
            <person name="He J."/>
            <person name="Zhou D."/>
            <person name="Weng S."/>
            <person name="Chi M."/>
            <person name="Gu Z."/>
            <person name="He J."/>
            <person name="Li F."/>
            <person name="Wang M."/>
        </authorList>
    </citation>
    <scope>NUCLEOTIDE SEQUENCE [LARGE SCALE GENOMIC DNA]</scope>
    <source>
        <strain evidence="4">ZL_2023a</strain>
    </source>
</reference>
<feature type="domain" description="CMP/dCMP-type deaminase" evidence="3">
    <location>
        <begin position="268"/>
        <end position="464"/>
    </location>
</feature>
<dbReference type="GO" id="GO:0046872">
    <property type="term" value="F:metal ion binding"/>
    <property type="evidence" value="ECO:0007669"/>
    <property type="project" value="UniProtKB-KW"/>
</dbReference>
<dbReference type="InterPro" id="IPR058535">
    <property type="entry name" value="MafB19-deam"/>
</dbReference>